<dbReference type="InterPro" id="IPR003018">
    <property type="entry name" value="GAF"/>
</dbReference>
<feature type="domain" description="Response regulatory" evidence="16">
    <location>
        <begin position="1194"/>
        <end position="1346"/>
    </location>
</feature>
<evidence type="ECO:0000256" key="2">
    <source>
        <dbReference type="ARBA" id="ARBA00006402"/>
    </source>
</evidence>
<dbReference type="InterPro" id="IPR003661">
    <property type="entry name" value="HisK_dim/P_dom"/>
</dbReference>
<dbReference type="Pfam" id="PF02518">
    <property type="entry name" value="HATPase_c"/>
    <property type="match status" value="1"/>
</dbReference>
<comment type="catalytic activity">
    <reaction evidence="1">
        <text>ATP + protein L-histidine = ADP + protein N-phospho-L-histidine.</text>
        <dbReference type="EC" id="2.7.13.3"/>
    </reaction>
</comment>
<dbReference type="InterPro" id="IPR036097">
    <property type="entry name" value="HisK_dim/P_sf"/>
</dbReference>
<dbReference type="PRINTS" id="PR00344">
    <property type="entry name" value="BCTRLSENSOR"/>
</dbReference>
<dbReference type="Pfam" id="PF13426">
    <property type="entry name" value="PAS_9"/>
    <property type="match status" value="1"/>
</dbReference>
<dbReference type="SMART" id="SM00387">
    <property type="entry name" value="HATPase_c"/>
    <property type="match status" value="1"/>
</dbReference>
<dbReference type="FunFam" id="3.30.565.10:FF:000010">
    <property type="entry name" value="Sensor histidine kinase RcsC"/>
    <property type="match status" value="1"/>
</dbReference>
<feature type="domain" description="Histidine kinase" evidence="15">
    <location>
        <begin position="883"/>
        <end position="1135"/>
    </location>
</feature>
<dbReference type="InterPro" id="IPR001610">
    <property type="entry name" value="PAC"/>
</dbReference>
<dbReference type="Gene3D" id="3.30.450.40">
    <property type="match status" value="1"/>
</dbReference>
<evidence type="ECO:0000256" key="14">
    <source>
        <dbReference type="PROSITE-ProRule" id="PRU00703"/>
    </source>
</evidence>
<evidence type="ECO:0000256" key="11">
    <source>
        <dbReference type="ARBA" id="ARBA00068150"/>
    </source>
</evidence>
<keyword evidence="6" id="KW-0547">Nucleotide-binding</keyword>
<dbReference type="Gene3D" id="1.10.287.130">
    <property type="match status" value="1"/>
</dbReference>
<evidence type="ECO:0000256" key="8">
    <source>
        <dbReference type="ARBA" id="ARBA00022840"/>
    </source>
</evidence>
<evidence type="ECO:0000256" key="10">
    <source>
        <dbReference type="ARBA" id="ARBA00064003"/>
    </source>
</evidence>
<dbReference type="SUPFAM" id="SSF47384">
    <property type="entry name" value="Homodimeric domain of signal transducing histidine kinase"/>
    <property type="match status" value="1"/>
</dbReference>
<keyword evidence="14" id="KW-0129">CBS domain</keyword>
<dbReference type="Pfam" id="PF00072">
    <property type="entry name" value="Response_reg"/>
    <property type="match status" value="2"/>
</dbReference>
<sequence>MVSLIGSSSDPMIERSLLTVLPNRVLTDVFALMHQHQAEIVWVVDSVENPVENQADFFPIHILGSFSERSLLQLIATKTNIAETLIEEVMTPSVFTVTEPIRLSPNALLQIMQQHQVRHLPVLGNRGEFVGMLSERSILQALSRLPPDREVQAQETVIASESPEFIKEEQDLQKRFKAFEAAMDGMMVLSGRGEIVYLNPFQAELFGYKDRKELLGSDWRNLYSPKEANHLETEIFPLLKVQGSWRGEAFAKKANGKAFLEELSLTLSEDDHIIFICRDITEQLRTLAELQLSEARYRAATRGHLDAFFILDSIRNEQGKIVDFTFVDINLQAEQLISMPRSQVVGKGFCQLLPHHFVEGFFDKFIHVVESGTPLEEESAIAVEGKNRSWLKHQIVPLIDGVAISTRDITDRKQAEVALRESESLYRLLAEHSNDIISRHTTDGRYTYVSPACRTLLGYEPEELIGRTIYDSIFPEDLLRVELAIRVMLARPITNCISYRVRAKNGLYIWLETTFRTIRDAYTQAAQEIIATSRDITERRKAEEELQLSADRLRLAIESTDDGLWDWNIITGECYFSPRWLAAHLGYEDGEIQSHISAWEALIHPQDRELALAYLEDHLEGLSSIYEVESRILQKNGEWIWILTRGKVTAKDEAGNPLRMVGTHTDISDRRSAQELFSRQFQRALLLKQITDEIRQSLDSKQIFATATAQIGMTFGVSRCHIHTYNLGDLLIPILGEYLEKDDVSMLGMDIHVKDNPHAQKILATDEVVSSPNVFSDPLLAPSISTCHRFGIKSMLVIRTSYMGKPNGVIALHQCDRFREWTSDEIELLEAVAAQVGIAIAHAQLLDQEKSQREAMIAKNLDLEKAREMAEAANRAKSEFLAMMSHEIRTPMNAVIGMTGLLLDMDLSPEQREYVEVVRDSGDALLTIINDILDFSKIESGYLELEQHPFNLHRCVEGAIDLLANSAKTKGITLSYRLDSQIPVVVNGDATRLRQILVNLIGNAIKFTQQGNILVSVSDRSNIRDANINNPQELQKIERAEHFLLFAIQDTGIGITPEKMHRLFQPFSQVDASTTRQYGGTGLGLAISKRLSEMMGGAMWVESSGSISGNPPSDWQISTHESLGSTFYFTIALQPHFREIGDRADSSLDKAGDALETTKASLGSILKDRNYILADSVETKAILGSNLSENLPLRILLAEDNVVNQKVASRLLGRMGYRVDIASNGLEAIEALYRQAYDVILMDVQMPEMDGLEAARQIRMREVSHKISDDNGNTKVIESKNMDEVDLPTYTSALSAKFSTKPVHIIAMTANAMQGVRESCLEAGMDDYITKPIKIEELVQALHRCRVT</sequence>
<dbReference type="PROSITE" id="PS50112">
    <property type="entry name" value="PAS"/>
    <property type="match status" value="2"/>
</dbReference>
<feature type="domain" description="PAC" evidence="18">
    <location>
        <begin position="495"/>
        <end position="548"/>
    </location>
</feature>
<dbReference type="SUPFAM" id="SSF52172">
    <property type="entry name" value="CheY-like"/>
    <property type="match status" value="1"/>
</dbReference>
<dbReference type="InterPro" id="IPR013656">
    <property type="entry name" value="PAS_4"/>
</dbReference>
<evidence type="ECO:0000259" key="18">
    <source>
        <dbReference type="PROSITE" id="PS50113"/>
    </source>
</evidence>
<dbReference type="SUPFAM" id="SSF55785">
    <property type="entry name" value="PYP-like sensor domain (PAS domain)"/>
    <property type="match status" value="4"/>
</dbReference>
<keyword evidence="7" id="KW-0418">Kinase</keyword>
<dbReference type="InterPro" id="IPR000014">
    <property type="entry name" value="PAS"/>
</dbReference>
<keyword evidence="5" id="KW-0808">Transferase</keyword>
<dbReference type="GO" id="GO:0005524">
    <property type="term" value="F:ATP binding"/>
    <property type="evidence" value="ECO:0007669"/>
    <property type="project" value="UniProtKB-KW"/>
</dbReference>
<proteinExistence type="inferred from homology"/>
<keyword evidence="21" id="KW-1185">Reference proteome</keyword>
<dbReference type="SMART" id="SM00091">
    <property type="entry name" value="PAS"/>
    <property type="match status" value="4"/>
</dbReference>
<evidence type="ECO:0000259" key="15">
    <source>
        <dbReference type="PROSITE" id="PS50109"/>
    </source>
</evidence>
<dbReference type="SMART" id="SM00116">
    <property type="entry name" value="CBS"/>
    <property type="match status" value="2"/>
</dbReference>
<dbReference type="CDD" id="cd00130">
    <property type="entry name" value="PAS"/>
    <property type="match status" value="3"/>
</dbReference>
<dbReference type="Pfam" id="PF08447">
    <property type="entry name" value="PAS_3"/>
    <property type="match status" value="2"/>
</dbReference>
<dbReference type="Gene3D" id="3.10.580.10">
    <property type="entry name" value="CBS-domain"/>
    <property type="match status" value="1"/>
</dbReference>
<keyword evidence="8" id="KW-0067">ATP-binding</keyword>
<evidence type="ECO:0000256" key="7">
    <source>
        <dbReference type="ARBA" id="ARBA00022777"/>
    </source>
</evidence>
<dbReference type="InterPro" id="IPR013655">
    <property type="entry name" value="PAS_fold_3"/>
</dbReference>
<dbReference type="Proteomes" id="UP001333818">
    <property type="component" value="Unassembled WGS sequence"/>
</dbReference>
<organism evidence="20 21">
    <name type="scientific">Tumidithrix elongata BACA0141</name>
    <dbReference type="NCBI Taxonomy" id="2716417"/>
    <lineage>
        <taxon>Bacteria</taxon>
        <taxon>Bacillati</taxon>
        <taxon>Cyanobacteriota</taxon>
        <taxon>Cyanophyceae</taxon>
        <taxon>Pseudanabaenales</taxon>
        <taxon>Pseudanabaenaceae</taxon>
        <taxon>Tumidithrix</taxon>
        <taxon>Tumidithrix elongata</taxon>
    </lineage>
</organism>
<dbReference type="CDD" id="cd16922">
    <property type="entry name" value="HATPase_EvgS-ArcB-TorS-like"/>
    <property type="match status" value="1"/>
</dbReference>
<feature type="domain" description="PAS" evidence="17">
    <location>
        <begin position="422"/>
        <end position="492"/>
    </location>
</feature>
<dbReference type="SUPFAM" id="SSF55874">
    <property type="entry name" value="ATPase domain of HSP90 chaperone/DNA topoisomerase II/histidine kinase"/>
    <property type="match status" value="1"/>
</dbReference>
<dbReference type="PROSITE" id="PS51371">
    <property type="entry name" value="CBS"/>
    <property type="match status" value="1"/>
</dbReference>
<evidence type="ECO:0000256" key="13">
    <source>
        <dbReference type="PROSITE-ProRule" id="PRU00169"/>
    </source>
</evidence>
<dbReference type="PROSITE" id="PS50110">
    <property type="entry name" value="RESPONSE_REGULATORY"/>
    <property type="match status" value="1"/>
</dbReference>
<dbReference type="FunFam" id="1.10.287.130:FF:000002">
    <property type="entry name" value="Two-component osmosensing histidine kinase"/>
    <property type="match status" value="1"/>
</dbReference>
<feature type="domain" description="PAC" evidence="18">
    <location>
        <begin position="626"/>
        <end position="679"/>
    </location>
</feature>
<dbReference type="Gene3D" id="3.40.50.2300">
    <property type="match status" value="1"/>
</dbReference>
<dbReference type="PROSITE" id="PS50113">
    <property type="entry name" value="PAC"/>
    <property type="match status" value="2"/>
</dbReference>
<accession>A0AAW9PVQ1</accession>
<feature type="domain" description="PAS" evidence="17">
    <location>
        <begin position="171"/>
        <end position="242"/>
    </location>
</feature>
<dbReference type="InterPro" id="IPR035965">
    <property type="entry name" value="PAS-like_dom_sf"/>
</dbReference>
<feature type="modified residue" description="4-aspartylphosphate" evidence="13">
    <location>
        <position position="1243"/>
    </location>
</feature>
<dbReference type="PANTHER" id="PTHR45339:SF1">
    <property type="entry name" value="HYBRID SIGNAL TRANSDUCTION HISTIDINE KINASE J"/>
    <property type="match status" value="1"/>
</dbReference>
<comment type="subunit">
    <text evidence="10">At low DSF concentrations, interacts with RpfF.</text>
</comment>
<comment type="caution">
    <text evidence="20">The sequence shown here is derived from an EMBL/GenBank/DDBJ whole genome shotgun (WGS) entry which is preliminary data.</text>
</comment>
<gene>
    <name evidence="20" type="ORF">V2H45_09545</name>
</gene>
<dbReference type="SUPFAM" id="SSF55781">
    <property type="entry name" value="GAF domain-like"/>
    <property type="match status" value="1"/>
</dbReference>
<dbReference type="CDD" id="cd17546">
    <property type="entry name" value="REC_hyHK_CKI1_RcsC-like"/>
    <property type="match status" value="1"/>
</dbReference>
<dbReference type="InterPro" id="IPR029016">
    <property type="entry name" value="GAF-like_dom_sf"/>
</dbReference>
<dbReference type="InterPro" id="IPR036890">
    <property type="entry name" value="HATPase_C_sf"/>
</dbReference>
<evidence type="ECO:0000313" key="21">
    <source>
        <dbReference type="Proteomes" id="UP001333818"/>
    </source>
</evidence>
<dbReference type="PANTHER" id="PTHR45339">
    <property type="entry name" value="HYBRID SIGNAL TRANSDUCTION HISTIDINE KINASE J"/>
    <property type="match status" value="1"/>
</dbReference>
<dbReference type="PROSITE" id="PS50109">
    <property type="entry name" value="HIS_KIN"/>
    <property type="match status" value="1"/>
</dbReference>
<reference evidence="20" key="1">
    <citation type="submission" date="2024-01" db="EMBL/GenBank/DDBJ databases">
        <title>Bank of Algae and Cyanobacteria of the Azores (BACA) strain genomes.</title>
        <authorList>
            <person name="Luz R."/>
            <person name="Cordeiro R."/>
            <person name="Fonseca A."/>
            <person name="Goncalves V."/>
        </authorList>
    </citation>
    <scope>NUCLEOTIDE SEQUENCE</scope>
    <source>
        <strain evidence="20">BACA0141</strain>
    </source>
</reference>
<dbReference type="SUPFAM" id="SSF54631">
    <property type="entry name" value="CBS-domain pair"/>
    <property type="match status" value="1"/>
</dbReference>
<dbReference type="EMBL" id="JAZBJZ010000030">
    <property type="protein sequence ID" value="MEE3716987.1"/>
    <property type="molecule type" value="Genomic_DNA"/>
</dbReference>
<dbReference type="EC" id="2.7.13.3" evidence="3"/>
<evidence type="ECO:0000256" key="12">
    <source>
        <dbReference type="ARBA" id="ARBA00074306"/>
    </source>
</evidence>
<feature type="domain" description="CBS" evidence="19">
    <location>
        <begin position="90"/>
        <end position="151"/>
    </location>
</feature>
<dbReference type="Gene3D" id="3.30.450.20">
    <property type="entry name" value="PAS domain"/>
    <property type="match status" value="4"/>
</dbReference>
<dbReference type="Pfam" id="PF01590">
    <property type="entry name" value="GAF"/>
    <property type="match status" value="1"/>
</dbReference>
<dbReference type="InterPro" id="IPR001789">
    <property type="entry name" value="Sig_transdc_resp-reg_receiver"/>
</dbReference>
<dbReference type="SMART" id="SM00388">
    <property type="entry name" value="HisKA"/>
    <property type="match status" value="1"/>
</dbReference>
<evidence type="ECO:0000256" key="5">
    <source>
        <dbReference type="ARBA" id="ARBA00022679"/>
    </source>
</evidence>
<evidence type="ECO:0000256" key="6">
    <source>
        <dbReference type="ARBA" id="ARBA00022741"/>
    </source>
</evidence>
<dbReference type="Pfam" id="PF08448">
    <property type="entry name" value="PAS_4"/>
    <property type="match status" value="1"/>
</dbReference>
<evidence type="ECO:0000259" key="16">
    <source>
        <dbReference type="PROSITE" id="PS50110"/>
    </source>
</evidence>
<dbReference type="SMART" id="SM00086">
    <property type="entry name" value="PAC"/>
    <property type="match status" value="3"/>
</dbReference>
<dbReference type="InterPro" id="IPR000644">
    <property type="entry name" value="CBS_dom"/>
</dbReference>
<evidence type="ECO:0000256" key="3">
    <source>
        <dbReference type="ARBA" id="ARBA00012438"/>
    </source>
</evidence>
<keyword evidence="4 13" id="KW-0597">Phosphoprotein</keyword>
<dbReference type="CDD" id="cd02205">
    <property type="entry name" value="CBS_pair_SF"/>
    <property type="match status" value="1"/>
</dbReference>
<name>A0AAW9PVQ1_9CYAN</name>
<protein>
    <recommendedName>
        <fullName evidence="12">Circadian input-output histidine kinase CikA</fullName>
        <ecNumber evidence="3">2.7.13.3</ecNumber>
    </recommendedName>
    <alternativeName>
        <fullName evidence="11">Sensory/regulatory protein RpfC</fullName>
    </alternativeName>
</protein>
<evidence type="ECO:0000256" key="4">
    <source>
        <dbReference type="ARBA" id="ARBA00022553"/>
    </source>
</evidence>
<dbReference type="CDD" id="cd00082">
    <property type="entry name" value="HisKA"/>
    <property type="match status" value="1"/>
</dbReference>
<dbReference type="GO" id="GO:0000155">
    <property type="term" value="F:phosphorelay sensor kinase activity"/>
    <property type="evidence" value="ECO:0007669"/>
    <property type="project" value="InterPro"/>
</dbReference>
<evidence type="ECO:0000256" key="1">
    <source>
        <dbReference type="ARBA" id="ARBA00000085"/>
    </source>
</evidence>
<keyword evidence="9" id="KW-0902">Two-component regulatory system</keyword>
<dbReference type="Gene3D" id="3.30.565.10">
    <property type="entry name" value="Histidine kinase-like ATPase, C-terminal domain"/>
    <property type="match status" value="1"/>
</dbReference>
<dbReference type="InterPro" id="IPR046342">
    <property type="entry name" value="CBS_dom_sf"/>
</dbReference>
<dbReference type="SMART" id="SM00065">
    <property type="entry name" value="GAF"/>
    <property type="match status" value="1"/>
</dbReference>
<dbReference type="InterPro" id="IPR004358">
    <property type="entry name" value="Sig_transdc_His_kin-like_C"/>
</dbReference>
<comment type="similarity">
    <text evidence="2">In the N-terminal section; belongs to the phytochrome family.</text>
</comment>
<dbReference type="Pfam" id="PF00512">
    <property type="entry name" value="HisKA"/>
    <property type="match status" value="1"/>
</dbReference>
<dbReference type="InterPro" id="IPR011006">
    <property type="entry name" value="CheY-like_superfamily"/>
</dbReference>
<dbReference type="SMART" id="SM00448">
    <property type="entry name" value="REC"/>
    <property type="match status" value="1"/>
</dbReference>
<dbReference type="RefSeq" id="WP_330483416.1">
    <property type="nucleotide sequence ID" value="NZ_JAZBJZ010000030.1"/>
</dbReference>
<dbReference type="InterPro" id="IPR000700">
    <property type="entry name" value="PAS-assoc_C"/>
</dbReference>
<evidence type="ECO:0000313" key="20">
    <source>
        <dbReference type="EMBL" id="MEE3716987.1"/>
    </source>
</evidence>
<evidence type="ECO:0000256" key="9">
    <source>
        <dbReference type="ARBA" id="ARBA00023012"/>
    </source>
</evidence>
<dbReference type="InterPro" id="IPR003594">
    <property type="entry name" value="HATPase_dom"/>
</dbReference>
<evidence type="ECO:0000259" key="19">
    <source>
        <dbReference type="PROSITE" id="PS51371"/>
    </source>
</evidence>
<dbReference type="NCBIfam" id="TIGR00229">
    <property type="entry name" value="sensory_box"/>
    <property type="match status" value="3"/>
</dbReference>
<evidence type="ECO:0000259" key="17">
    <source>
        <dbReference type="PROSITE" id="PS50112"/>
    </source>
</evidence>
<dbReference type="InterPro" id="IPR005467">
    <property type="entry name" value="His_kinase_dom"/>
</dbReference>
<dbReference type="Pfam" id="PF00571">
    <property type="entry name" value="CBS"/>
    <property type="match status" value="1"/>
</dbReference>